<protein>
    <recommendedName>
        <fullName evidence="1">Phage tail tape measure protein domain-containing protein</fullName>
    </recommendedName>
</protein>
<name>A0A2M9CZY0_9CELL</name>
<evidence type="ECO:0000259" key="1">
    <source>
        <dbReference type="Pfam" id="PF10145"/>
    </source>
</evidence>
<sequence length="885" mass="90327">MSGLDLGTLRGHIAIDGAREAEQGIGSVQDAMRALGRTPAPEVQVTADVAQAQQRLAATSADVRGLNGLDAEVAVTADTSQADRALDGMADTAGDAGAGAGAAAGDNLVAGMSDKLGALSSKAGPIVGSVIGAVAVIASLHPGVKIMEGIVADMSRARAGMFSARTGLDTGTARKFGAAAGEAYAQNFGESVDGNLDAARAALQSGLIGGDATQAEITTVINQLSTVADIIGADVPELSRAAGQAIKTGLAENTEDALGLVTKAYQGGLDVSGDLLEVISEYGTQFRKIGLDGPTAFGLVSQAVQAGARDTDIAADAIKEFSIRSIDGSKTTVEAYEAIGLNAAKMQEQIAGGGEPAQEALQQVFDGIAAIEDPALKAQVATGLFGTQAEDLGAALDSMDLSKARAEFGDTAGVVATAMVQINDNAGAKVEAAKRSIESAATGVQTALAEAFSPQLGELADWISTHRGAITEFVLSFGEGIITAARGAAQFASSSLQAFAPVLSGFGDLTDAAFGFADGLLLAAQLAAAATGQHGLAGSLGEARTSLGETREAAVGFFDGAAAGAEAAADTIENTVIPGIDAMHTEFQDVADSAQAQADLSDAVTGTATALEDLGTRADGTKVSMAGMKGEVDTTTESGKLFDQQARAISSSLQDQAQSAWDLGENQKDLRGRVQTVRDAFIEQAQELGYTKAEAKKLADQYGLIPDKVTTKITANSREARREGESVTDYLNRLKASISVVADTTSAQWAVNEFINTKRRIVVGIGSTTAMADGGVLAFADGGEHHVAQIAPAGAMRLWAEPETGGEAYIPLAESKRSRSLGILEDVATRFGKVVVPSGQSAPAASTTVSQTSRTFAPVIHNYERPLTAADVVHAGRYAELLDVY</sequence>
<organism evidence="2 3">
    <name type="scientific">Sediminihabitans luteus</name>
    <dbReference type="NCBI Taxonomy" id="1138585"/>
    <lineage>
        <taxon>Bacteria</taxon>
        <taxon>Bacillati</taxon>
        <taxon>Actinomycetota</taxon>
        <taxon>Actinomycetes</taxon>
        <taxon>Micrococcales</taxon>
        <taxon>Cellulomonadaceae</taxon>
        <taxon>Sediminihabitans</taxon>
    </lineage>
</organism>
<comment type="caution">
    <text evidence="2">The sequence shown here is derived from an EMBL/GenBank/DDBJ whole genome shotgun (WGS) entry which is preliminary data.</text>
</comment>
<evidence type="ECO:0000313" key="2">
    <source>
        <dbReference type="EMBL" id="PJJ77496.1"/>
    </source>
</evidence>
<dbReference type="EMBL" id="PGFE01000001">
    <property type="protein sequence ID" value="PJJ77496.1"/>
    <property type="molecule type" value="Genomic_DNA"/>
</dbReference>
<dbReference type="Pfam" id="PF10145">
    <property type="entry name" value="PhageMin_Tail"/>
    <property type="match status" value="1"/>
</dbReference>
<dbReference type="AlphaFoldDB" id="A0A2M9CZY0"/>
<dbReference type="OrthoDB" id="2183194at2"/>
<reference evidence="2 3" key="1">
    <citation type="submission" date="2017-11" db="EMBL/GenBank/DDBJ databases">
        <title>Genomic Encyclopedia of Archaeal and Bacterial Type Strains, Phase II (KMG-II): From Individual Species to Whole Genera.</title>
        <authorList>
            <person name="Goeker M."/>
        </authorList>
    </citation>
    <scope>NUCLEOTIDE SEQUENCE [LARGE SCALE GENOMIC DNA]</scope>
    <source>
        <strain evidence="2 3">DSM 25478</strain>
    </source>
</reference>
<evidence type="ECO:0000313" key="3">
    <source>
        <dbReference type="Proteomes" id="UP000231693"/>
    </source>
</evidence>
<dbReference type="Proteomes" id="UP000231693">
    <property type="component" value="Unassembled WGS sequence"/>
</dbReference>
<proteinExistence type="predicted"/>
<feature type="domain" description="Phage tail tape measure protein" evidence="1">
    <location>
        <begin position="185"/>
        <end position="386"/>
    </location>
</feature>
<dbReference type="RefSeq" id="WP_100421870.1">
    <property type="nucleotide sequence ID" value="NZ_BOOX01000003.1"/>
</dbReference>
<dbReference type="InterPro" id="IPR010090">
    <property type="entry name" value="Phage_tape_meas"/>
</dbReference>
<accession>A0A2M9CZY0</accession>
<gene>
    <name evidence="2" type="ORF">CLV28_0715</name>
</gene>
<keyword evidence="3" id="KW-1185">Reference proteome</keyword>